<feature type="region of interest" description="Disordered" evidence="2">
    <location>
        <begin position="1"/>
        <end position="20"/>
    </location>
</feature>
<evidence type="ECO:0000313" key="4">
    <source>
        <dbReference type="Proteomes" id="UP000236333"/>
    </source>
</evidence>
<keyword evidence="1" id="KW-0175">Coiled coil</keyword>
<comment type="caution">
    <text evidence="3">The sequence shown here is derived from an EMBL/GenBank/DDBJ whole genome shotgun (WGS) entry which is preliminary data.</text>
</comment>
<sequence length="569" mass="60894">MWVPRTGMVPEVTTPGRHGGAEVVREDPVRLLKDFDSKMRSIQDVLSKYQKDRSTASASARGVLLEVEEEVDIDRAAIITSKRRQLQQQQLQARLGSAVTPGGEEEAYLRSVLAEPRLIKSAAPGATRVLSARIEYYRNNMELAQPSHTGSAAACARSRPGSGGHTHSAWAPLPGHGSPLPGYGSPLPGHGSPQPGYGSPQPGGGGAAAGPGAASPPMRSWEPTGDGEDPGASFFLTSVHLPSPGCNSAPQQHASLPPGPPGSAGAAPALWSFDAAAAAAGAGQRPPYHTSPHPAAPPPFSSFPARPATASGSSQLDGSTRVAYSPRSAGGGGPYGGESYGGGPPRRGGSAVVSTRRLRLALTSRPASGGSPTRRIEFVAVQAAVRADRAHHAIEVRERAAAIEAHRRRTIEQAADVRAAQRREEESRAAAMQAEEEMEDRQRQWTGIVGLCSKLSFLAEQIAEDRRVRSLRALRKEAAVKIATWYKSVLLRRRQRELVELIQRVRKLVRPYVAVQKQVIRQNCAMRLISFLQYAETSNMAVVGVRKLKTGVELLQNAWRNTLLVRKLQ</sequence>
<feature type="compositionally biased region" description="Gly residues" evidence="2">
    <location>
        <begin position="329"/>
        <end position="346"/>
    </location>
</feature>
<gene>
    <name evidence="3" type="ORF">TSOC_000949</name>
</gene>
<dbReference type="OrthoDB" id="551273at2759"/>
<reference evidence="3 4" key="1">
    <citation type="journal article" date="2017" name="Mol. Biol. Evol.">
        <title>The 4-celled Tetrabaena socialis nuclear genome reveals the essential components for genetic control of cell number at the origin of multicellularity in the volvocine lineage.</title>
        <authorList>
            <person name="Featherston J."/>
            <person name="Arakaki Y."/>
            <person name="Hanschen E.R."/>
            <person name="Ferris P.J."/>
            <person name="Michod R.E."/>
            <person name="Olson B.J.S.C."/>
            <person name="Nozaki H."/>
            <person name="Durand P.M."/>
        </authorList>
    </citation>
    <scope>NUCLEOTIDE SEQUENCE [LARGE SCALE GENOMIC DNA]</scope>
    <source>
        <strain evidence="3 4">NIES-571</strain>
    </source>
</reference>
<feature type="compositionally biased region" description="Low complexity" evidence="2">
    <location>
        <begin position="281"/>
        <end position="293"/>
    </location>
</feature>
<keyword evidence="4" id="KW-1185">Reference proteome</keyword>
<feature type="region of interest" description="Disordered" evidence="2">
    <location>
        <begin position="281"/>
        <end position="354"/>
    </location>
</feature>
<name>A0A2J8AI30_9CHLO</name>
<feature type="compositionally biased region" description="Low complexity" evidence="2">
    <location>
        <begin position="172"/>
        <end position="200"/>
    </location>
</feature>
<dbReference type="Proteomes" id="UP000236333">
    <property type="component" value="Unassembled WGS sequence"/>
</dbReference>
<dbReference type="AlphaFoldDB" id="A0A2J8AI30"/>
<feature type="non-terminal residue" evidence="3">
    <location>
        <position position="569"/>
    </location>
</feature>
<protein>
    <submittedName>
        <fullName evidence="3">Uncharacterized protein</fullName>
    </submittedName>
</protein>
<evidence type="ECO:0000256" key="1">
    <source>
        <dbReference type="SAM" id="Coils"/>
    </source>
</evidence>
<feature type="coiled-coil region" evidence="1">
    <location>
        <begin position="417"/>
        <end position="444"/>
    </location>
</feature>
<feature type="region of interest" description="Disordered" evidence="2">
    <location>
        <begin position="148"/>
        <end position="267"/>
    </location>
</feature>
<feature type="compositionally biased region" description="Low complexity" evidence="2">
    <location>
        <begin position="302"/>
        <end position="311"/>
    </location>
</feature>
<proteinExistence type="predicted"/>
<evidence type="ECO:0000313" key="3">
    <source>
        <dbReference type="EMBL" id="PNH12178.1"/>
    </source>
</evidence>
<evidence type="ECO:0000256" key="2">
    <source>
        <dbReference type="SAM" id="MobiDB-lite"/>
    </source>
</evidence>
<dbReference type="EMBL" id="PGGS01000014">
    <property type="protein sequence ID" value="PNH12178.1"/>
    <property type="molecule type" value="Genomic_DNA"/>
</dbReference>
<organism evidence="3 4">
    <name type="scientific">Tetrabaena socialis</name>
    <dbReference type="NCBI Taxonomy" id="47790"/>
    <lineage>
        <taxon>Eukaryota</taxon>
        <taxon>Viridiplantae</taxon>
        <taxon>Chlorophyta</taxon>
        <taxon>core chlorophytes</taxon>
        <taxon>Chlorophyceae</taxon>
        <taxon>CS clade</taxon>
        <taxon>Chlamydomonadales</taxon>
        <taxon>Tetrabaenaceae</taxon>
        <taxon>Tetrabaena</taxon>
    </lineage>
</organism>
<accession>A0A2J8AI30</accession>